<feature type="compositionally biased region" description="Basic residues" evidence="1">
    <location>
        <begin position="550"/>
        <end position="563"/>
    </location>
</feature>
<dbReference type="AlphaFoldDB" id="A0AAE0M1D6"/>
<feature type="compositionally biased region" description="Low complexity" evidence="1">
    <location>
        <begin position="570"/>
        <end position="594"/>
    </location>
</feature>
<reference evidence="2" key="1">
    <citation type="journal article" date="2023" name="Mol. Phylogenet. Evol.">
        <title>Genome-scale phylogeny and comparative genomics of the fungal order Sordariales.</title>
        <authorList>
            <person name="Hensen N."/>
            <person name="Bonometti L."/>
            <person name="Westerberg I."/>
            <person name="Brannstrom I.O."/>
            <person name="Guillou S."/>
            <person name="Cros-Aarteil S."/>
            <person name="Calhoun S."/>
            <person name="Haridas S."/>
            <person name="Kuo A."/>
            <person name="Mondo S."/>
            <person name="Pangilinan J."/>
            <person name="Riley R."/>
            <person name="LaButti K."/>
            <person name="Andreopoulos B."/>
            <person name="Lipzen A."/>
            <person name="Chen C."/>
            <person name="Yan M."/>
            <person name="Daum C."/>
            <person name="Ng V."/>
            <person name="Clum A."/>
            <person name="Steindorff A."/>
            <person name="Ohm R.A."/>
            <person name="Martin F."/>
            <person name="Silar P."/>
            <person name="Natvig D.O."/>
            <person name="Lalanne C."/>
            <person name="Gautier V."/>
            <person name="Ament-Velasquez S.L."/>
            <person name="Kruys A."/>
            <person name="Hutchinson M.I."/>
            <person name="Powell A.J."/>
            <person name="Barry K."/>
            <person name="Miller A.N."/>
            <person name="Grigoriev I.V."/>
            <person name="Debuchy R."/>
            <person name="Gladieux P."/>
            <person name="Hiltunen Thoren M."/>
            <person name="Johannesson H."/>
        </authorList>
    </citation>
    <scope>NUCLEOTIDE SEQUENCE</scope>
    <source>
        <strain evidence="2">CBS 118394</strain>
    </source>
</reference>
<feature type="compositionally biased region" description="Pro residues" evidence="1">
    <location>
        <begin position="69"/>
        <end position="81"/>
    </location>
</feature>
<evidence type="ECO:0000313" key="2">
    <source>
        <dbReference type="EMBL" id="KAK3314494.1"/>
    </source>
</evidence>
<dbReference type="Proteomes" id="UP001283341">
    <property type="component" value="Unassembled WGS sequence"/>
</dbReference>
<sequence>MTELSSPKQKQQTPLPQLQVHLDNAITAPATTPPNSASSTAPKTQIPTVPPLSSRRQQQSDRVPLLNSLPPPVSRPAPPSPTNQLLLIKAPPTPTPWLWRCHRCYAVIRLSCTRRCFECGHEFCTVQPNRNKPSGRGPCHTEFDYPGWEAWGAFRRTAIAYQAAAATPIPIRPMKASWNRSEDLFATWRAAPGTAIVTTTTKPRWGLRAGGPGSGWRPVSPQERNQVLRKKERMYVRREHSCWMHCDSPSECQLAIYTACVEGRARLVGDGELRADLVLPPPTPKQDKRQQQQQQRGRRMQIVPKEDSYYRRHDVDDSEDQDSSDSSYSSQDEDEGLYIRTTSSTVKEKGVKPSLVLAGRQRRLSGEPTTEHIERQLEAPEAPATELLPNNAAVVPAISTNEHLLTLPSLDEGAEDDAGFAELTRVTTRRHPVSLTVDNHHDAAYSPRDDDDYDADGLVPDKKSPSTSPVSALLPIDRLGITDPRSCTSGGGIRRRRRYSNDEDDSNDNNRSVIPDSASTPIHESAGTQSLDLMSGALAIPDHAADNRKGHNNHRRGKKKRRISSAACAADSQVTPASSSSSAHSPSPSSFSESIWDDQDDASDENSASSLMDILASSSSAGTPATTPSSIYSSKSIWDEVLDTHDDSRPYHLRLTL</sequence>
<proteinExistence type="predicted"/>
<feature type="region of interest" description="Disordered" evidence="1">
    <location>
        <begin position="277"/>
        <end position="354"/>
    </location>
</feature>
<evidence type="ECO:0000256" key="1">
    <source>
        <dbReference type="SAM" id="MobiDB-lite"/>
    </source>
</evidence>
<feature type="compositionally biased region" description="Low complexity" evidence="1">
    <location>
        <begin position="607"/>
        <end position="630"/>
    </location>
</feature>
<feature type="region of interest" description="Disordered" evidence="1">
    <location>
        <begin position="1"/>
        <end position="81"/>
    </location>
</feature>
<gene>
    <name evidence="2" type="ORF">B0H66DRAFT_627028</name>
</gene>
<protein>
    <submittedName>
        <fullName evidence="2">Uncharacterized protein</fullName>
    </submittedName>
</protein>
<keyword evidence="3" id="KW-1185">Reference proteome</keyword>
<accession>A0AAE0M1D6</accession>
<organism evidence="2 3">
    <name type="scientific">Apodospora peruviana</name>
    <dbReference type="NCBI Taxonomy" id="516989"/>
    <lineage>
        <taxon>Eukaryota</taxon>
        <taxon>Fungi</taxon>
        <taxon>Dikarya</taxon>
        <taxon>Ascomycota</taxon>
        <taxon>Pezizomycotina</taxon>
        <taxon>Sordariomycetes</taxon>
        <taxon>Sordariomycetidae</taxon>
        <taxon>Sordariales</taxon>
        <taxon>Lasiosphaeriaceae</taxon>
        <taxon>Apodospora</taxon>
    </lineage>
</organism>
<feature type="compositionally biased region" description="Acidic residues" evidence="1">
    <location>
        <begin position="595"/>
        <end position="604"/>
    </location>
</feature>
<comment type="caution">
    <text evidence="2">The sequence shown here is derived from an EMBL/GenBank/DDBJ whole genome shotgun (WGS) entry which is preliminary data.</text>
</comment>
<feature type="compositionally biased region" description="Low complexity" evidence="1">
    <location>
        <begin position="7"/>
        <end position="19"/>
    </location>
</feature>
<name>A0AAE0M1D6_9PEZI</name>
<dbReference type="EMBL" id="JAUEDM010000006">
    <property type="protein sequence ID" value="KAK3314494.1"/>
    <property type="molecule type" value="Genomic_DNA"/>
</dbReference>
<reference evidence="2" key="2">
    <citation type="submission" date="2023-06" db="EMBL/GenBank/DDBJ databases">
        <authorList>
            <consortium name="Lawrence Berkeley National Laboratory"/>
            <person name="Haridas S."/>
            <person name="Hensen N."/>
            <person name="Bonometti L."/>
            <person name="Westerberg I."/>
            <person name="Brannstrom I.O."/>
            <person name="Guillou S."/>
            <person name="Cros-Aarteil S."/>
            <person name="Calhoun S."/>
            <person name="Kuo A."/>
            <person name="Mondo S."/>
            <person name="Pangilinan J."/>
            <person name="Riley R."/>
            <person name="Labutti K."/>
            <person name="Andreopoulos B."/>
            <person name="Lipzen A."/>
            <person name="Chen C."/>
            <person name="Yanf M."/>
            <person name="Daum C."/>
            <person name="Ng V."/>
            <person name="Clum A."/>
            <person name="Steindorff A."/>
            <person name="Ohm R."/>
            <person name="Martin F."/>
            <person name="Silar P."/>
            <person name="Natvig D."/>
            <person name="Lalanne C."/>
            <person name="Gautier V."/>
            <person name="Ament-Velasquez S.L."/>
            <person name="Kruys A."/>
            <person name="Hutchinson M.I."/>
            <person name="Powell A.J."/>
            <person name="Barry K."/>
            <person name="Miller A.N."/>
            <person name="Grigoriev I.V."/>
            <person name="Debuchy R."/>
            <person name="Gladieux P."/>
            <person name="Thoren M.H."/>
            <person name="Johannesson H."/>
        </authorList>
    </citation>
    <scope>NUCLEOTIDE SEQUENCE</scope>
    <source>
        <strain evidence="2">CBS 118394</strain>
    </source>
</reference>
<feature type="compositionally biased region" description="Polar residues" evidence="1">
    <location>
        <begin position="29"/>
        <end position="47"/>
    </location>
</feature>
<feature type="region of interest" description="Disordered" evidence="1">
    <location>
        <begin position="434"/>
        <end position="524"/>
    </location>
</feature>
<evidence type="ECO:0000313" key="3">
    <source>
        <dbReference type="Proteomes" id="UP001283341"/>
    </source>
</evidence>
<feature type="region of interest" description="Disordered" evidence="1">
    <location>
        <begin position="542"/>
        <end position="630"/>
    </location>
</feature>
<feature type="compositionally biased region" description="Basic and acidic residues" evidence="1">
    <location>
        <begin position="304"/>
        <end position="315"/>
    </location>
</feature>